<dbReference type="PANTHER" id="PTHR34817:SF1">
    <property type="entry name" value="NUCLEOTIDYLTRANSFERASE"/>
    <property type="match status" value="1"/>
</dbReference>
<name>A0A160DEZ3_9CAUD</name>
<gene>
    <name evidence="1" type="primary">121</name>
    <name evidence="1" type="ORF">PBI_ONEUP_121</name>
</gene>
<evidence type="ECO:0000313" key="2">
    <source>
        <dbReference type="Proteomes" id="UP000204609"/>
    </source>
</evidence>
<proteinExistence type="predicted"/>
<organism evidence="1 2">
    <name type="scientific">Gordonia phage OneUp</name>
    <dbReference type="NCBI Taxonomy" id="1838074"/>
    <lineage>
        <taxon>Viruses</taxon>
        <taxon>Duplodnaviria</taxon>
        <taxon>Heunggongvirae</taxon>
        <taxon>Uroviricota</taxon>
        <taxon>Caudoviricetes</taxon>
        <taxon>Oneupvirus</taxon>
        <taxon>Oneupvirus oneup</taxon>
    </lineage>
</organism>
<dbReference type="PANTHER" id="PTHR34817">
    <property type="entry name" value="NUCLEOTIDYLTRANSFERASE"/>
    <property type="match status" value="1"/>
</dbReference>
<dbReference type="OrthoDB" id="21849at10239"/>
<keyword evidence="2" id="KW-1185">Reference proteome</keyword>
<dbReference type="Pfam" id="PF10127">
    <property type="entry name" value="RlaP"/>
    <property type="match status" value="1"/>
</dbReference>
<dbReference type="RefSeq" id="YP_009274537.1">
    <property type="nucleotide sequence ID" value="NC_030917.1"/>
</dbReference>
<sequence>MVDSRKKILTAVVGSHLHGNARPDSDLDLRSVHIEPTLAMTGLDAPPPTTKTIAGDADHVSWEVGFLCKQALNGEMNSLEVLYAEEYEHKVEAYEANELFRIRDDFLSQRIRKKWLGFAFGQAASISRGLERHHLEPEFDAFKGIQKPAFHLIRVIDALGTAWETGGFSPRHPHPDAVTTWIAENWQSYTFTASLQSAINDVTDIVDNRPTPLPEEPRLDRIDQYIRNIRAMHFFIPRTHTEENQ</sequence>
<dbReference type="Proteomes" id="UP000204609">
    <property type="component" value="Segment"/>
</dbReference>
<evidence type="ECO:0000313" key="1">
    <source>
        <dbReference type="EMBL" id="ANA86455.1"/>
    </source>
</evidence>
<dbReference type="KEGG" id="vg:28800580"/>
<dbReference type="InterPro" id="IPR018775">
    <property type="entry name" value="RlaP"/>
</dbReference>
<dbReference type="EMBL" id="KU998245">
    <property type="protein sequence ID" value="ANA86455.1"/>
    <property type="molecule type" value="Genomic_DNA"/>
</dbReference>
<accession>A0A160DEZ3</accession>
<reference evidence="2" key="1">
    <citation type="submission" date="2016-03" db="EMBL/GenBank/DDBJ databases">
        <authorList>
            <person name="Ploux O."/>
        </authorList>
    </citation>
    <scope>NUCLEOTIDE SEQUENCE [LARGE SCALE GENOMIC DNA]</scope>
</reference>
<protein>
    <submittedName>
        <fullName evidence="1">Nucleotidyltransferase</fullName>
    </submittedName>
</protein>
<dbReference type="GeneID" id="28800580"/>